<dbReference type="GO" id="GO:1990904">
    <property type="term" value="C:ribonucleoprotein complex"/>
    <property type="evidence" value="ECO:0007669"/>
    <property type="project" value="UniProtKB-KW"/>
</dbReference>
<geneLocation type="mitochondrion" evidence="4"/>
<reference evidence="4" key="1">
    <citation type="submission" date="2016-07" db="EMBL/GenBank/DDBJ databases">
        <title>Mitochondrial genome evolution in stichotrich ciliates.</title>
        <authorList>
            <person name="Chen X."/>
            <person name="Landweber L."/>
        </authorList>
    </citation>
    <scope>NUCLEOTIDE SEQUENCE</scope>
</reference>
<dbReference type="SUPFAM" id="SSF47973">
    <property type="entry name" value="Ribosomal protein S7"/>
    <property type="match status" value="1"/>
</dbReference>
<name>A0A2I4PES9_9SPIT</name>
<keyword evidence="4" id="KW-0496">Mitochondrion</keyword>
<dbReference type="AlphaFoldDB" id="A0A2I4PES9"/>
<keyword evidence="2" id="KW-0689">Ribosomal protein</keyword>
<gene>
    <name evidence="4" type="primary">rps7</name>
</gene>
<dbReference type="EMBL" id="KX529838">
    <property type="protein sequence ID" value="APW82438.1"/>
    <property type="molecule type" value="Genomic_DNA"/>
</dbReference>
<evidence type="ECO:0000256" key="2">
    <source>
        <dbReference type="ARBA" id="ARBA00022980"/>
    </source>
</evidence>
<accession>A0A2I4PES9</accession>
<dbReference type="Gene3D" id="1.10.455.10">
    <property type="entry name" value="Ribosomal protein S7 domain"/>
    <property type="match status" value="1"/>
</dbReference>
<protein>
    <submittedName>
        <fullName evidence="4">Rps7</fullName>
    </submittedName>
</protein>
<dbReference type="GO" id="GO:0005840">
    <property type="term" value="C:ribosome"/>
    <property type="evidence" value="ECO:0007669"/>
    <property type="project" value="UniProtKB-KW"/>
</dbReference>
<dbReference type="InterPro" id="IPR036823">
    <property type="entry name" value="Ribosomal_uS7_dom_sf"/>
</dbReference>
<evidence type="ECO:0000256" key="1">
    <source>
        <dbReference type="ARBA" id="ARBA00007151"/>
    </source>
</evidence>
<keyword evidence="3" id="KW-0687">Ribonucleoprotein</keyword>
<sequence>MFYLKNWYPQKTYFFYDEEITALSLLSTRFQFLYHVNNWLNVLSMSPAPYYHSNLLSGSPFATSNFNILTFHDGAHDLSNLYYSYENPIWVENFDFEKYFYIKNSTFISFFINNMVDVPVCFKKSASLRSKNFELPLLKFFNLLMRKGKREKILRIVFKDFRLSLETPLEEEYELLTDVFDFRNSWINFFLLFNSTFFDQKKLRHGFVLFDERTELFSNNVFLNGNKLINSEDFIKNDIIFGLEKLSPIFSYFIYNVDKNIRKFSRGKSGKYIFVWKYVAPYKRRYIAMRWIAKEIKFRFEKKFSERIISTLLLFKDSLHLSLAWKSKVFSHNFVFKNFKKSLMSNLKTIAK</sequence>
<comment type="similarity">
    <text evidence="1">Belongs to the universal ribosomal protein uS7 family.</text>
</comment>
<organism evidence="4">
    <name type="scientific">Laurentiella strenua</name>
    <dbReference type="NCBI Taxonomy" id="114681"/>
    <lineage>
        <taxon>Eukaryota</taxon>
        <taxon>Sar</taxon>
        <taxon>Alveolata</taxon>
        <taxon>Ciliophora</taxon>
        <taxon>Intramacronucleata</taxon>
        <taxon>Spirotrichea</taxon>
        <taxon>Stichotrichia</taxon>
        <taxon>Sporadotrichida</taxon>
        <taxon>Oxytrichidae</taxon>
        <taxon>Stylonychinae</taxon>
        <taxon>Laurentiella</taxon>
    </lineage>
</organism>
<proteinExistence type="inferred from homology"/>
<evidence type="ECO:0000313" key="4">
    <source>
        <dbReference type="EMBL" id="APW82438.1"/>
    </source>
</evidence>
<evidence type="ECO:0000256" key="3">
    <source>
        <dbReference type="ARBA" id="ARBA00023274"/>
    </source>
</evidence>